<gene>
    <name evidence="2" type="ORF">GCM10010178_68470</name>
</gene>
<comment type="caution">
    <text evidence="2">The sequence shown here is derived from an EMBL/GenBank/DDBJ whole genome shotgun (WGS) entry which is preliminary data.</text>
</comment>
<feature type="transmembrane region" description="Helical" evidence="1">
    <location>
        <begin position="175"/>
        <end position="200"/>
    </location>
</feature>
<evidence type="ECO:0008006" key="4">
    <source>
        <dbReference type="Google" id="ProtNLM"/>
    </source>
</evidence>
<evidence type="ECO:0000313" key="3">
    <source>
        <dbReference type="Proteomes" id="UP000649573"/>
    </source>
</evidence>
<feature type="transmembrane region" description="Helical" evidence="1">
    <location>
        <begin position="212"/>
        <end position="240"/>
    </location>
</feature>
<feature type="transmembrane region" description="Helical" evidence="1">
    <location>
        <begin position="247"/>
        <end position="267"/>
    </location>
</feature>
<sequence>MTGAVRRSPLTATVLRLLTLLLAALAGLGAAHLFGLRDVEHSSAYFYAATALLAIGLYGSTNGIDVEDVRRHLRIVVLAVTVGVLMKAALIATVMYLVFPSPAYVVFAVAVAQIDPLSTAAAMASSRLSERARNILAAWSSFDDPITMLLTVYLSAFALGLLGREPESGALARSGLLSFGTNVLVNLAFAAAVAAVWLLVRRIRHGTGRLVAEVGLVVAALAVGVWQFLMLGVALVGLVVRPRIDRVLGKVVQAAFVIAALALGVLLVGGVQVWPGVVLGLATFFAQVVVGLLLTRGLTRKDRTYLAFAQQNGITAITLTLLLEPDFPGAVAVVAPAILVVNVLHALFTGLCDRYGDSVAAAVTSRRRPTPAPPTAHGC</sequence>
<dbReference type="RefSeq" id="WP_189257899.1">
    <property type="nucleotide sequence ID" value="NZ_BMRE01000042.1"/>
</dbReference>
<name>A0ABQ2V416_9PSEU</name>
<feature type="transmembrane region" description="Helical" evidence="1">
    <location>
        <begin position="46"/>
        <end position="64"/>
    </location>
</feature>
<keyword evidence="3" id="KW-1185">Reference proteome</keyword>
<feature type="transmembrane region" description="Helical" evidence="1">
    <location>
        <begin position="273"/>
        <end position="293"/>
    </location>
</feature>
<feature type="transmembrane region" description="Helical" evidence="1">
    <location>
        <begin position="146"/>
        <end position="163"/>
    </location>
</feature>
<evidence type="ECO:0000256" key="1">
    <source>
        <dbReference type="SAM" id="Phobius"/>
    </source>
</evidence>
<feature type="transmembrane region" description="Helical" evidence="1">
    <location>
        <begin position="76"/>
        <end position="99"/>
    </location>
</feature>
<keyword evidence="1" id="KW-0472">Membrane</keyword>
<proteinExistence type="predicted"/>
<keyword evidence="1" id="KW-1133">Transmembrane helix</keyword>
<keyword evidence="1" id="KW-0812">Transmembrane</keyword>
<evidence type="ECO:0000313" key="2">
    <source>
        <dbReference type="EMBL" id="GGU66983.1"/>
    </source>
</evidence>
<protein>
    <recommendedName>
        <fullName evidence="4">NhaP-type Na+/H+ or K+/H+ antiporter</fullName>
    </recommendedName>
</protein>
<accession>A0ABQ2V416</accession>
<feature type="transmembrane region" description="Helical" evidence="1">
    <location>
        <begin position="329"/>
        <end position="348"/>
    </location>
</feature>
<dbReference type="EMBL" id="BMRE01000042">
    <property type="protein sequence ID" value="GGU66983.1"/>
    <property type="molecule type" value="Genomic_DNA"/>
</dbReference>
<dbReference type="Proteomes" id="UP000649573">
    <property type="component" value="Unassembled WGS sequence"/>
</dbReference>
<organism evidence="2 3">
    <name type="scientific">Lentzea flava</name>
    <dbReference type="NCBI Taxonomy" id="103732"/>
    <lineage>
        <taxon>Bacteria</taxon>
        <taxon>Bacillati</taxon>
        <taxon>Actinomycetota</taxon>
        <taxon>Actinomycetes</taxon>
        <taxon>Pseudonocardiales</taxon>
        <taxon>Pseudonocardiaceae</taxon>
        <taxon>Lentzea</taxon>
    </lineage>
</organism>
<reference evidence="3" key="1">
    <citation type="journal article" date="2019" name="Int. J. Syst. Evol. Microbiol.">
        <title>The Global Catalogue of Microorganisms (GCM) 10K type strain sequencing project: providing services to taxonomists for standard genome sequencing and annotation.</title>
        <authorList>
            <consortium name="The Broad Institute Genomics Platform"/>
            <consortium name="The Broad Institute Genome Sequencing Center for Infectious Disease"/>
            <person name="Wu L."/>
            <person name="Ma J."/>
        </authorList>
    </citation>
    <scope>NUCLEOTIDE SEQUENCE [LARGE SCALE GENOMIC DNA]</scope>
    <source>
        <strain evidence="3">JCM 3296</strain>
    </source>
</reference>